<accession>A0A916JS76</accession>
<reference evidence="3" key="1">
    <citation type="submission" date="2021-06" db="EMBL/GenBank/DDBJ databases">
        <authorList>
            <person name="Criscuolo A."/>
        </authorList>
    </citation>
    <scope>NUCLEOTIDE SEQUENCE</scope>
    <source>
        <strain evidence="3">CIP111803</strain>
    </source>
</reference>
<dbReference type="EMBL" id="CAJVAP010000003">
    <property type="protein sequence ID" value="CAG7599269.1"/>
    <property type="molecule type" value="Genomic_DNA"/>
</dbReference>
<proteinExistence type="predicted"/>
<dbReference type="AlphaFoldDB" id="A0A916JS76"/>
<protein>
    <recommendedName>
        <fullName evidence="2">Alanine racemase N-terminal domain-containing protein</fullName>
    </recommendedName>
</protein>
<evidence type="ECO:0000259" key="2">
    <source>
        <dbReference type="Pfam" id="PF01168"/>
    </source>
</evidence>
<dbReference type="Pfam" id="PF01168">
    <property type="entry name" value="Ala_racemase_N"/>
    <property type="match status" value="1"/>
</dbReference>
<feature type="domain" description="Alanine racemase N-terminal" evidence="2">
    <location>
        <begin position="45"/>
        <end position="289"/>
    </location>
</feature>
<dbReference type="Proteomes" id="UP000693892">
    <property type="component" value="Unassembled WGS sequence"/>
</dbReference>
<comment type="caution">
    <text evidence="3">The sequence shown here is derived from an EMBL/GenBank/DDBJ whole genome shotgun (WGS) entry which is preliminary data.</text>
</comment>
<dbReference type="GO" id="GO:0008721">
    <property type="term" value="F:D-serine ammonia-lyase activity"/>
    <property type="evidence" value="ECO:0007669"/>
    <property type="project" value="TreeGrafter"/>
</dbReference>
<keyword evidence="4" id="KW-1185">Reference proteome</keyword>
<evidence type="ECO:0000256" key="1">
    <source>
        <dbReference type="SAM" id="MobiDB-lite"/>
    </source>
</evidence>
<feature type="region of interest" description="Disordered" evidence="1">
    <location>
        <begin position="405"/>
        <end position="429"/>
    </location>
</feature>
<dbReference type="GO" id="GO:0036088">
    <property type="term" value="P:D-serine catabolic process"/>
    <property type="evidence" value="ECO:0007669"/>
    <property type="project" value="TreeGrafter"/>
</dbReference>
<dbReference type="InterPro" id="IPR051466">
    <property type="entry name" value="D-amino_acid_metab_enzyme"/>
</dbReference>
<evidence type="ECO:0000313" key="4">
    <source>
        <dbReference type="Proteomes" id="UP000693892"/>
    </source>
</evidence>
<name>A0A916JS76_9MICO</name>
<evidence type="ECO:0000313" key="3">
    <source>
        <dbReference type="EMBL" id="CAG7599269.1"/>
    </source>
</evidence>
<sequence>MRLDLAAPELLAAAADQPWRNPEAYWPRFGEATAEHSAPVVALGLEALAWNAHDMLRRAGGLPIRVASKSIRVRGVLDAVLALPGYRGVLAYTLAEAVWLSETIDDIVVAYPSADLPALSALAADERAAARVAIMVDDVEQLDVVDRAAPPGRRRPIRVCLDFDASWRSRALGRIGVLRSPVATPEALRRLAETVLARPGFELVGIMSYEAQIAGVGDAPAGKPAEGALLRAVQRASGAELAERRAAAIAAVRAIAPLEFVNGGGTGSIERTVAEPAVTEVAAGSGLFGPHLFDHYRSFDPAPAAAFALDVVRRPDSDTATLLGGGWTASGPAGRDRLPQVVWPPGLRYAPREGAGEVQTPVIGAAARGLRIGYRVWLRHTKSGEPMEHTNEIVPVRVGFGAGGGTGGTGAGGTGTGGGAAGPAVADDPLPTYRGEGRCFL</sequence>
<organism evidence="3 4">
    <name type="scientific">Leucobacter soli</name>
    <dbReference type="NCBI Taxonomy" id="2812850"/>
    <lineage>
        <taxon>Bacteria</taxon>
        <taxon>Bacillati</taxon>
        <taxon>Actinomycetota</taxon>
        <taxon>Actinomycetes</taxon>
        <taxon>Micrococcales</taxon>
        <taxon>Microbacteriaceae</taxon>
        <taxon>Leucobacter</taxon>
    </lineage>
</organism>
<gene>
    <name evidence="3" type="ORF">LEUCIP111803_00284</name>
</gene>
<dbReference type="PANTHER" id="PTHR28004">
    <property type="entry name" value="ZGC:162816-RELATED"/>
    <property type="match status" value="1"/>
</dbReference>
<dbReference type="InterPro" id="IPR001608">
    <property type="entry name" value="Ala_racemase_N"/>
</dbReference>
<dbReference type="RefSeq" id="WP_218113945.1">
    <property type="nucleotide sequence ID" value="NZ_CAJVAP010000003.1"/>
</dbReference>
<dbReference type="PANTHER" id="PTHR28004:SF2">
    <property type="entry name" value="D-SERINE DEHYDRATASE"/>
    <property type="match status" value="1"/>
</dbReference>
<feature type="compositionally biased region" description="Gly residues" evidence="1">
    <location>
        <begin position="405"/>
        <end position="421"/>
    </location>
</feature>